<proteinExistence type="predicted"/>
<dbReference type="Proteomes" id="UP000028411">
    <property type="component" value="Unassembled WGS sequence"/>
</dbReference>
<dbReference type="RefSeq" id="WP_156028641.1">
    <property type="nucleotide sequence ID" value="NZ_JFHR01000024.1"/>
</dbReference>
<name>A0A081RDV7_SPHCR</name>
<dbReference type="AlphaFoldDB" id="A0A081RDV7"/>
<evidence type="ECO:0008006" key="3">
    <source>
        <dbReference type="Google" id="ProtNLM"/>
    </source>
</evidence>
<evidence type="ECO:0000313" key="2">
    <source>
        <dbReference type="Proteomes" id="UP000028411"/>
    </source>
</evidence>
<dbReference type="OrthoDB" id="7209837at2"/>
<dbReference type="EMBL" id="JFHR01000024">
    <property type="protein sequence ID" value="KEQ53380.1"/>
    <property type="molecule type" value="Genomic_DNA"/>
</dbReference>
<dbReference type="PATRIC" id="fig|46429.4.peg.2364"/>
<organism evidence="1 2">
    <name type="scientific">Sphingobium chlorophenolicum</name>
    <dbReference type="NCBI Taxonomy" id="46429"/>
    <lineage>
        <taxon>Bacteria</taxon>
        <taxon>Pseudomonadati</taxon>
        <taxon>Pseudomonadota</taxon>
        <taxon>Alphaproteobacteria</taxon>
        <taxon>Sphingomonadales</taxon>
        <taxon>Sphingomonadaceae</taxon>
        <taxon>Sphingobium</taxon>
    </lineage>
</organism>
<gene>
    <name evidence="1" type="ORF">BV95_02388</name>
</gene>
<reference evidence="1 2" key="1">
    <citation type="submission" date="2014-02" db="EMBL/GenBank/DDBJ databases">
        <title>Whole genome sequence of Sphingobium chlorophenolicum NBRC 16172.</title>
        <authorList>
            <person name="Gan H.M."/>
            <person name="Gan H.Y."/>
            <person name="Chew T.H."/>
            <person name="Savka M.A."/>
        </authorList>
    </citation>
    <scope>NUCLEOTIDE SEQUENCE [LARGE SCALE GENOMIC DNA]</scope>
    <source>
        <strain evidence="1 2">NBRC 16172</strain>
    </source>
</reference>
<sequence length="160" mass="17297">MTVLYTPGQLRSAISIAPETYRHWKKALAPLRRGRGHSPCFSSGDLVAVSVIRSLATDMAIRVGALAPIAETLFELCNLSPWPALERAKLVIDVPGAQLQLRPELAEIVSDRPLITIPLSPMVARLREQLLAASDSREQASLLFPPMPINAAASARGGRL</sequence>
<protein>
    <recommendedName>
        <fullName evidence="3">HTH merR-type domain-containing protein</fullName>
    </recommendedName>
</protein>
<dbReference type="eggNOG" id="ENOG50339I6">
    <property type="taxonomic scope" value="Bacteria"/>
</dbReference>
<evidence type="ECO:0000313" key="1">
    <source>
        <dbReference type="EMBL" id="KEQ53380.1"/>
    </source>
</evidence>
<comment type="caution">
    <text evidence="1">The sequence shown here is derived from an EMBL/GenBank/DDBJ whole genome shotgun (WGS) entry which is preliminary data.</text>
</comment>
<accession>A0A081RDV7</accession>